<keyword evidence="4" id="KW-1185">Reference proteome</keyword>
<gene>
    <name evidence="5" type="primary">LOC101895782</name>
</gene>
<dbReference type="RefSeq" id="XP_005185081.3">
    <property type="nucleotide sequence ID" value="XM_005185024.4"/>
</dbReference>
<feature type="repeat" description="PPR" evidence="1">
    <location>
        <begin position="211"/>
        <end position="245"/>
    </location>
</feature>
<dbReference type="Pfam" id="PF01535">
    <property type="entry name" value="PPR"/>
    <property type="match status" value="2"/>
</dbReference>
<feature type="compositionally biased region" description="Acidic residues" evidence="2">
    <location>
        <begin position="565"/>
        <end position="576"/>
    </location>
</feature>
<dbReference type="CTD" id="35100"/>
<dbReference type="Gene3D" id="1.25.40.10">
    <property type="entry name" value="Tetratricopeptide repeat domain"/>
    <property type="match status" value="4"/>
</dbReference>
<protein>
    <submittedName>
        <fullName evidence="5">Leucine-rich PPR motif-containing protein, mitochondrial</fullName>
    </submittedName>
    <submittedName>
        <fullName evidence="3">PPR repeat family protein</fullName>
    </submittedName>
</protein>
<organism evidence="3">
    <name type="scientific">Musca domestica</name>
    <name type="common">House fly</name>
    <dbReference type="NCBI Taxonomy" id="7370"/>
    <lineage>
        <taxon>Eukaryota</taxon>
        <taxon>Metazoa</taxon>
        <taxon>Ecdysozoa</taxon>
        <taxon>Arthropoda</taxon>
        <taxon>Hexapoda</taxon>
        <taxon>Insecta</taxon>
        <taxon>Pterygota</taxon>
        <taxon>Neoptera</taxon>
        <taxon>Endopterygota</taxon>
        <taxon>Diptera</taxon>
        <taxon>Brachycera</taxon>
        <taxon>Muscomorpha</taxon>
        <taxon>Muscoidea</taxon>
        <taxon>Muscidae</taxon>
        <taxon>Musca</taxon>
    </lineage>
</organism>
<dbReference type="PANTHER" id="PTHR46669:SF1">
    <property type="entry name" value="LEUCINE-RICH PPR MOTIF-CONTAINING PROTEIN, MITOCHONDRIAL"/>
    <property type="match status" value="1"/>
</dbReference>
<reference evidence="5" key="2">
    <citation type="submission" date="2025-05" db="UniProtKB">
        <authorList>
            <consortium name="RefSeq"/>
        </authorList>
    </citation>
    <scope>IDENTIFICATION</scope>
    <source>
        <strain evidence="5">Aabys</strain>
        <tissue evidence="5">Whole body</tissue>
    </source>
</reference>
<feature type="compositionally biased region" description="Polar residues" evidence="2">
    <location>
        <begin position="549"/>
        <end position="563"/>
    </location>
</feature>
<evidence type="ECO:0000256" key="2">
    <source>
        <dbReference type="SAM" id="MobiDB-lite"/>
    </source>
</evidence>
<dbReference type="GO" id="GO:0005634">
    <property type="term" value="C:nucleus"/>
    <property type="evidence" value="ECO:0007669"/>
    <property type="project" value="TreeGrafter"/>
</dbReference>
<accession>T1PDQ1</accession>
<dbReference type="EMBL" id="KA646824">
    <property type="protein sequence ID" value="AFP61453.1"/>
    <property type="molecule type" value="mRNA"/>
</dbReference>
<dbReference type="InterPro" id="IPR011990">
    <property type="entry name" value="TPR-like_helical_dom_sf"/>
</dbReference>
<dbReference type="VEuPathDB" id="VectorBase:MDOA014956"/>
<dbReference type="Proteomes" id="UP001652621">
    <property type="component" value="Unplaced"/>
</dbReference>
<dbReference type="GeneID" id="101895782"/>
<dbReference type="VEuPathDB" id="VectorBase:MDOMA2_002197"/>
<evidence type="ECO:0000256" key="1">
    <source>
        <dbReference type="PROSITE-ProRule" id="PRU00708"/>
    </source>
</evidence>
<evidence type="ECO:0000313" key="4">
    <source>
        <dbReference type="Proteomes" id="UP001652621"/>
    </source>
</evidence>
<dbReference type="InterPro" id="IPR033490">
    <property type="entry name" value="LRP130"/>
</dbReference>
<dbReference type="PROSITE" id="PS51375">
    <property type="entry name" value="PPR"/>
    <property type="match status" value="3"/>
</dbReference>
<feature type="repeat" description="PPR" evidence="1">
    <location>
        <begin position="176"/>
        <end position="210"/>
    </location>
</feature>
<dbReference type="GO" id="GO:0003730">
    <property type="term" value="F:mRNA 3'-UTR binding"/>
    <property type="evidence" value="ECO:0007669"/>
    <property type="project" value="TreeGrafter"/>
</dbReference>
<dbReference type="KEGG" id="mde:101895782"/>
<feature type="region of interest" description="Disordered" evidence="2">
    <location>
        <begin position="1376"/>
        <end position="1420"/>
    </location>
</feature>
<sequence length="1420" mass="159088">MASILRTGKFLRYFAGFTRNVVVNTVREPDSSSLLQNTTCLCTQFQNGFANGPAAALKADLSLDKQIKRLDQDVRRMGRISRRDIEDVLEEIRTQRSATSSQSLLVIRCCGNLVPEELPEVRTALVQEIWKTLNALNVPMDISHYNALLRVYLENEHEFSPADFLAEIESKSIEPNRVTYQRLIARYCQQGDIDGATRILEHMRAKNLPVNEAVFNSLILGHSQAGDMESAKGILSVMKQAGLEPSADTYTTLLCCYAKHGDMESINNTLAECEKNEILLLDKDILDVIYNLAVNGHGDKIDGLLTKFHRSAGFNQDCANIILRLTNNGYEDVCLKLLRIMPRGNRPDGTPVDVGTFFIRQLVKANRPVEKILSVCKVLQDEGLNTKALMVATEAGLTHGLVNSTLPLLTEMKNAGIPVRQHYFWPLICSVEPNQIVGILRKMQEEFNMPPSAETIRDYVIPNLKEKNSDKIITLLRDVGVANGTAAAATCCAALANNQIKEAATIMENYNATYNIQTFRQPLIQAFGKVQNYDAFVQCARQLYESAQKKSPNATTSAGTKSEQTNDEAETEELDLPIDNKGGVDVVGDLVVDVTSYFRTDRVKVLERLLPKLVQTGFTISNQNAEKISDKLGSEMTTAISENLGKLSSGELELVPLKNAPKKRGLESLTVEELERFISNLEAKGENTNHIKRHLLNACFRSKKLEKTLEVFERLQKENYSMGSGIYAQLIDLYTYHERVSDAIETYNKIKAKEPEFRLDNLKTVGIVEVLLKEERFDDALKFLDENKKSQPVDESENNYTNASKVWRILNGLAETGNADKLQKMFDAFVKGNFILPTNVILGPLIKVHLVNDNIPKAMEAFEKLCDEYKSTPWKNELARRLIQAEDANNLQKLTDLSTNIHGEINSLYDLVFSFVECGRVRQARKILETPGLRTRPHRIDTACERYKKEGMVEPLEGLIEATRDLNHIDRNKIYYSLLQSYCKTEDTDKALGLWTKMQEENITPNDDFLVKLAELLESKNIPVPFVVETKQTKRKSKIAAVAKAAEESVKKPVTASEKSAKKPEAVAKPAEPKTPSNISLLRKALKNNDLEAALEAKNKLNANEQPSLMDTSHLIEQLVRAGRLSEATKYVNEMLASKLYPLPKVFKFYLNRIANSGDLETMQMIGQQLNEEQKRVISFDNRYCHANIVAGKGEQYFKKLSDDLAATKTPEEVAKLAETFPRGGALGILDKHPELEDQFQKLAESYAKHNQLGPMNVLWIHHISKGNEAVSKSIWEKYLSSAPRLMFQRVLQTARDQNDDKLAESVISQLRDSKISEGAIGNAYSCLIDIQTAKGNSGKALETLKTAIKDVCLEHINRTALLRLKTALEAEKKEFPYTIPEKKATTKGQSSSSSSSSSDDDVSPKRPETRPTKPSQKDA</sequence>
<dbReference type="NCBIfam" id="TIGR00756">
    <property type="entry name" value="PPR"/>
    <property type="match status" value="3"/>
</dbReference>
<feature type="repeat" description="PPR" evidence="1">
    <location>
        <begin position="971"/>
        <end position="1005"/>
    </location>
</feature>
<dbReference type="GO" id="GO:0005739">
    <property type="term" value="C:mitochondrion"/>
    <property type="evidence" value="ECO:0007669"/>
    <property type="project" value="TreeGrafter"/>
</dbReference>
<evidence type="ECO:0000313" key="5">
    <source>
        <dbReference type="RefSeq" id="XP_005185081.3"/>
    </source>
</evidence>
<dbReference type="InterPro" id="IPR002885">
    <property type="entry name" value="PPR_rpt"/>
</dbReference>
<feature type="region of interest" description="Disordered" evidence="2">
    <location>
        <begin position="548"/>
        <end position="578"/>
    </location>
</feature>
<feature type="compositionally biased region" description="Basic and acidic residues" evidence="2">
    <location>
        <begin position="1376"/>
        <end position="1385"/>
    </location>
</feature>
<feature type="compositionally biased region" description="Basic and acidic residues" evidence="2">
    <location>
        <begin position="1403"/>
        <end position="1420"/>
    </location>
</feature>
<name>T1PDQ1_MUSDO</name>
<dbReference type="Pfam" id="PF12854">
    <property type="entry name" value="PPR_1"/>
    <property type="match status" value="1"/>
</dbReference>
<proteinExistence type="evidence at transcript level"/>
<evidence type="ECO:0000313" key="3">
    <source>
        <dbReference type="EMBL" id="AFP61453.1"/>
    </source>
</evidence>
<dbReference type="OrthoDB" id="185373at2759"/>
<dbReference type="PANTHER" id="PTHR46669">
    <property type="entry name" value="LEUCINE-RICH PPR MOTIF-CONTAINING PROTEIN, MITOCHONDRIAL"/>
    <property type="match status" value="1"/>
</dbReference>
<dbReference type="GO" id="GO:0070129">
    <property type="term" value="P:regulation of mitochondrial translation"/>
    <property type="evidence" value="ECO:0007669"/>
    <property type="project" value="TreeGrafter"/>
</dbReference>
<feature type="region of interest" description="Disordered" evidence="2">
    <location>
        <begin position="1051"/>
        <end position="1075"/>
    </location>
</feature>
<reference evidence="3" key="1">
    <citation type="submission" date="2012-08" db="EMBL/GenBank/DDBJ databases">
        <title>Transcriptome of adult Musca domestica launches a platform for comparative house fly gene expression and characterization of differential gene expression among resistant and susceptible house flies.</title>
        <authorList>
            <person name="Liu N."/>
            <person name="Zhang L."/>
            <person name="Li M."/>
            <person name="Reid W."/>
        </authorList>
    </citation>
    <scope>NUCLEOTIDE SEQUENCE</scope>
    <source>
        <strain evidence="3">ALHF</strain>
        <tissue evidence="3">Whole body</tissue>
    </source>
</reference>
<accession>A0A9J7I400</accession>
<dbReference type="Pfam" id="PF13041">
    <property type="entry name" value="PPR_2"/>
    <property type="match status" value="1"/>
</dbReference>
<dbReference type="VEuPathDB" id="VectorBase:MDOMA2_012459"/>